<proteinExistence type="inferred from homology"/>
<comment type="subunit">
    <text evidence="8">Composed of six subunits; NqrA, NqrB, NqrC, NqrD, NqrE and NqrF.</text>
</comment>
<keyword evidence="5 8" id="KW-0406">Ion transport</keyword>
<accession>A1ZH14</accession>
<evidence type="ECO:0000256" key="5">
    <source>
        <dbReference type="ARBA" id="ARBA00023065"/>
    </source>
</evidence>
<dbReference type="Pfam" id="PF05896">
    <property type="entry name" value="NQRA_N"/>
    <property type="match status" value="1"/>
</dbReference>
<comment type="caution">
    <text evidence="12">The sequence shown here is derived from an EMBL/GenBank/DDBJ whole genome shotgun (WGS) entry which is preliminary data.</text>
</comment>
<keyword evidence="1 8" id="KW-0813">Transport</keyword>
<organism evidence="12 13">
    <name type="scientific">Microscilla marina ATCC 23134</name>
    <dbReference type="NCBI Taxonomy" id="313606"/>
    <lineage>
        <taxon>Bacteria</taxon>
        <taxon>Pseudomonadati</taxon>
        <taxon>Bacteroidota</taxon>
        <taxon>Cytophagia</taxon>
        <taxon>Cytophagales</taxon>
        <taxon>Microscillaceae</taxon>
        <taxon>Microscilla</taxon>
    </lineage>
</organism>
<evidence type="ECO:0000256" key="3">
    <source>
        <dbReference type="ARBA" id="ARBA00023027"/>
    </source>
</evidence>
<dbReference type="PANTHER" id="PTHR37839">
    <property type="entry name" value="NA(+)-TRANSLOCATING NADH-QUINONE REDUCTASE SUBUNIT A"/>
    <property type="match status" value="1"/>
</dbReference>
<dbReference type="OrthoDB" id="9774536at2"/>
<keyword evidence="2 8" id="KW-1278">Translocase</keyword>
<dbReference type="EMBL" id="AAWS01000007">
    <property type="protein sequence ID" value="EAY30283.1"/>
    <property type="molecule type" value="Genomic_DNA"/>
</dbReference>
<evidence type="ECO:0000256" key="1">
    <source>
        <dbReference type="ARBA" id="ARBA00022448"/>
    </source>
</evidence>
<dbReference type="GO" id="GO:0016655">
    <property type="term" value="F:oxidoreductase activity, acting on NAD(P)H, quinone or similar compound as acceptor"/>
    <property type="evidence" value="ECO:0007669"/>
    <property type="project" value="UniProtKB-UniRule"/>
</dbReference>
<reference evidence="12 13" key="1">
    <citation type="submission" date="2007-01" db="EMBL/GenBank/DDBJ databases">
        <authorList>
            <person name="Haygood M."/>
            <person name="Podell S."/>
            <person name="Anderson C."/>
            <person name="Hopkinson B."/>
            <person name="Roe K."/>
            <person name="Barbeau K."/>
            <person name="Gaasterland T."/>
            <person name="Ferriera S."/>
            <person name="Johnson J."/>
            <person name="Kravitz S."/>
            <person name="Beeson K."/>
            <person name="Sutton G."/>
            <person name="Rogers Y.-H."/>
            <person name="Friedman R."/>
            <person name="Frazier M."/>
            <person name="Venter J.C."/>
        </authorList>
    </citation>
    <scope>NUCLEOTIDE SEQUENCE [LARGE SCALE GENOMIC DNA]</scope>
    <source>
        <strain evidence="12 13">ATCC 23134</strain>
    </source>
</reference>
<evidence type="ECO:0000259" key="9">
    <source>
        <dbReference type="Pfam" id="PF05896"/>
    </source>
</evidence>
<feature type="domain" description="Na(+)-translocating NADH-quinone reductase subunit A C-terminal" evidence="10">
    <location>
        <begin position="265"/>
        <end position="313"/>
    </location>
</feature>
<keyword evidence="7 8" id="KW-0739">Sodium transport</keyword>
<comment type="catalytic activity">
    <reaction evidence="8">
        <text>a ubiquinone + n Na(+)(in) + NADH + H(+) = a ubiquinol + n Na(+)(out) + NAD(+)</text>
        <dbReference type="Rhea" id="RHEA:47748"/>
        <dbReference type="Rhea" id="RHEA-COMP:9565"/>
        <dbReference type="Rhea" id="RHEA-COMP:9566"/>
        <dbReference type="ChEBI" id="CHEBI:15378"/>
        <dbReference type="ChEBI" id="CHEBI:16389"/>
        <dbReference type="ChEBI" id="CHEBI:17976"/>
        <dbReference type="ChEBI" id="CHEBI:29101"/>
        <dbReference type="ChEBI" id="CHEBI:57540"/>
        <dbReference type="ChEBI" id="CHEBI:57945"/>
        <dbReference type="EC" id="7.2.1.1"/>
    </reaction>
</comment>
<keyword evidence="3 8" id="KW-0520">NAD</keyword>
<dbReference type="InterPro" id="IPR056148">
    <property type="entry name" value="NQRA_2nd"/>
</dbReference>
<protein>
    <recommendedName>
        <fullName evidence="8">Na(+)-translocating NADH-quinone reductase subunit A</fullName>
        <shortName evidence="8">Na(+)-NQR subunit A</shortName>
        <shortName evidence="8">Na(+)-translocating NQR subunit A</shortName>
        <ecNumber evidence="8">7.2.1.1</ecNumber>
    </recommendedName>
    <alternativeName>
        <fullName evidence="8">NQR complex subunit A</fullName>
    </alternativeName>
    <alternativeName>
        <fullName evidence="8">NQR-1 subunit A</fullName>
    </alternativeName>
</protein>
<keyword evidence="4 8" id="KW-0915">Sodium</keyword>
<evidence type="ECO:0000256" key="4">
    <source>
        <dbReference type="ARBA" id="ARBA00023053"/>
    </source>
</evidence>
<evidence type="ECO:0000259" key="10">
    <source>
        <dbReference type="Pfam" id="PF11973"/>
    </source>
</evidence>
<dbReference type="Pfam" id="PF24836">
    <property type="entry name" value="NQRA_2nd"/>
    <property type="match status" value="1"/>
</dbReference>
<feature type="domain" description="NqrA N-terminal barrel-sandwich hybrid" evidence="9">
    <location>
        <begin position="3"/>
        <end position="97"/>
    </location>
</feature>
<comment type="similarity">
    <text evidence="8">Belongs to the NqrA family.</text>
</comment>
<dbReference type="Pfam" id="PF11973">
    <property type="entry name" value="NQRA_SLBB"/>
    <property type="match status" value="1"/>
</dbReference>
<name>A1ZH14_MICM2</name>
<dbReference type="HAMAP" id="MF_00425">
    <property type="entry name" value="NqrA"/>
    <property type="match status" value="1"/>
</dbReference>
<dbReference type="Proteomes" id="UP000004095">
    <property type="component" value="Unassembled WGS sequence"/>
</dbReference>
<dbReference type="GO" id="GO:0006814">
    <property type="term" value="P:sodium ion transport"/>
    <property type="evidence" value="ECO:0007669"/>
    <property type="project" value="UniProtKB-UniRule"/>
</dbReference>
<dbReference type="InterPro" id="IPR022615">
    <property type="entry name" value="NqrA_C_domain"/>
</dbReference>
<evidence type="ECO:0000256" key="7">
    <source>
        <dbReference type="ARBA" id="ARBA00023201"/>
    </source>
</evidence>
<keyword evidence="12" id="KW-0560">Oxidoreductase</keyword>
<evidence type="ECO:0000256" key="6">
    <source>
        <dbReference type="ARBA" id="ARBA00023075"/>
    </source>
</evidence>
<keyword evidence="13" id="KW-1185">Reference proteome</keyword>
<feature type="domain" description="NqrA second alpha/beta" evidence="11">
    <location>
        <begin position="116"/>
        <end position="259"/>
    </location>
</feature>
<dbReference type="RefSeq" id="WP_002695207.1">
    <property type="nucleotide sequence ID" value="NZ_AAWS01000007.1"/>
</dbReference>
<gene>
    <name evidence="8" type="primary">nqrA</name>
    <name evidence="12" type="ORF">M23134_08107</name>
</gene>
<dbReference type="InterPro" id="IPR056147">
    <property type="entry name" value="NQRA_N"/>
</dbReference>
<evidence type="ECO:0000256" key="2">
    <source>
        <dbReference type="ARBA" id="ARBA00022967"/>
    </source>
</evidence>
<keyword evidence="6 8" id="KW-0830">Ubiquinone</keyword>
<dbReference type="NCBIfam" id="TIGR01936">
    <property type="entry name" value="nqrA"/>
    <property type="match status" value="1"/>
</dbReference>
<dbReference type="InterPro" id="IPR008703">
    <property type="entry name" value="NqrA"/>
</dbReference>
<dbReference type="EC" id="7.2.1.1" evidence="8"/>
<dbReference type="AlphaFoldDB" id="A1ZH14"/>
<comment type="function">
    <text evidence="8">NQR complex catalyzes the reduction of ubiquinone-1 to ubiquinol by two successive reactions, coupled with the transport of Na(+) ions from the cytoplasm to the periplasm. NqrA to NqrE are probably involved in the second step, the conversion of ubisemiquinone to ubiquinol.</text>
</comment>
<evidence type="ECO:0000313" key="12">
    <source>
        <dbReference type="EMBL" id="EAY30283.1"/>
    </source>
</evidence>
<dbReference type="NCBIfam" id="NF003761">
    <property type="entry name" value="PRK05352.1-4"/>
    <property type="match status" value="1"/>
</dbReference>
<dbReference type="eggNOG" id="COG1726">
    <property type="taxonomic scope" value="Bacteria"/>
</dbReference>
<dbReference type="PANTHER" id="PTHR37839:SF1">
    <property type="entry name" value="NA(+)-TRANSLOCATING NADH-QUINONE REDUCTASE SUBUNIT A"/>
    <property type="match status" value="1"/>
</dbReference>
<evidence type="ECO:0000256" key="8">
    <source>
        <dbReference type="HAMAP-Rule" id="MF_00425"/>
    </source>
</evidence>
<evidence type="ECO:0000313" key="13">
    <source>
        <dbReference type="Proteomes" id="UP000004095"/>
    </source>
</evidence>
<evidence type="ECO:0000259" key="11">
    <source>
        <dbReference type="Pfam" id="PF24836"/>
    </source>
</evidence>
<sequence>MSIKLKRGFDINLAGKAKAEKGDTIHPESYIFKPTDFMGIKRPKVMVKEGDEVKAGTPIFFDKLHEQIKYTAPVSGRVSEVIRGAKRKPMGIKIEADRETQYVEFDKYDSSQLSGLSKEQIIANLSASGVWPNIIERPYGIVANPQNTPKSIFISGFDSSPLAPDYDFVFKDQGKYLQAGIDILSKLTSGKVHLSTEAGVASVLKNLTGVQKHEVQGKHPAGNVGIQIHHIDPIIKGDIVWTTTPYGLQQIGKLFLEGRYDASKTIAVAGSELKNPCYYDTCVGATVIGFLKNNLKQDNVRIVSGNVLTGEKIEMDSSVGYYNNLITVIPEGDQYEFLGWITPGKNKLSIHRPIGLLSFLTPKKEYVLDTNMKGEERAFVQTGVFEKVVPMDIFPVYLLKAIMANDFEEMEALGIYEVIEEDFALCEFVDVSKIDVQAIVREGINALMDA</sequence>